<dbReference type="Proteomes" id="UP000059847">
    <property type="component" value="Plasmid 2"/>
</dbReference>
<protein>
    <submittedName>
        <fullName evidence="1">Uncharacterized protein</fullName>
    </submittedName>
</protein>
<evidence type="ECO:0000313" key="2">
    <source>
        <dbReference type="Proteomes" id="UP000059847"/>
    </source>
</evidence>
<organism evidence="1 2">
    <name type="scientific">Psychrobacter urativorans</name>
    <dbReference type="NCBI Taxonomy" id="45610"/>
    <lineage>
        <taxon>Bacteria</taxon>
        <taxon>Pseudomonadati</taxon>
        <taxon>Pseudomonadota</taxon>
        <taxon>Gammaproteobacteria</taxon>
        <taxon>Moraxellales</taxon>
        <taxon>Moraxellaceae</taxon>
        <taxon>Psychrobacter</taxon>
    </lineage>
</organism>
<dbReference type="EMBL" id="CP012708">
    <property type="protein sequence ID" value="ALF60914.1"/>
    <property type="molecule type" value="Genomic_DNA"/>
</dbReference>
<geneLocation type="plasmid" evidence="1 2">
    <name>2</name>
</geneLocation>
<dbReference type="OrthoDB" id="6658039at2"/>
<accession>A0A0M4U8R8</accession>
<gene>
    <name evidence="1" type="ORF">AOC03_12035</name>
</gene>
<dbReference type="AlphaFoldDB" id="A0A0M4U8R8"/>
<name>A0A0M4U8R8_9GAMM</name>
<evidence type="ECO:0000313" key="1">
    <source>
        <dbReference type="EMBL" id="ALF60914.1"/>
    </source>
</evidence>
<keyword evidence="1" id="KW-0614">Plasmid</keyword>
<keyword evidence="2" id="KW-1185">Reference proteome</keyword>
<dbReference type="KEGG" id="pur:AOC03_12035"/>
<dbReference type="RefSeq" id="WP_062536823.1">
    <property type="nucleotide sequence ID" value="NZ_CP012708.1"/>
</dbReference>
<proteinExistence type="predicted"/>
<sequence>MNEKRYSKRQVNMMRVNAFRAEGSVSKNLFIACICGVHELEFDGEDAKNYPVDYYVFKRIIEDMPNMEKLYDQINTYRGAQILKLLGTSVDNKKLSFLTAHKDPFSTMSAKDVMNIVKADLKNYQLLLDTFICHRQRVAVRELRAKVKKELGMDNEEIKQYKIYMTIPDSLQPLVYEYKRREQAKKAAVKPES</sequence>
<reference evidence="1 2" key="1">
    <citation type="submission" date="2015-09" db="EMBL/GenBank/DDBJ databases">
        <title>Complete genome of Psychrobacter urativorans R10.10B.</title>
        <authorList>
            <person name="See-Too W.S."/>
            <person name="Chan K.G."/>
        </authorList>
    </citation>
    <scope>NUCLEOTIDE SEQUENCE [LARGE SCALE GENOMIC DNA]</scope>
    <source>
        <strain evidence="1 2">R10.10B</strain>
        <plasmid evidence="1 2">2</plasmid>
    </source>
</reference>